<dbReference type="RefSeq" id="WP_069481657.1">
    <property type="nucleotide sequence ID" value="NZ_KV766182.1"/>
</dbReference>
<keyword evidence="1 4" id="KW-0808">Transferase</keyword>
<gene>
    <name evidence="4" type="ORF">BG258_12575</name>
</gene>
<dbReference type="PIRSF" id="PIRSF037663">
    <property type="entry name" value="Acetyltransf_GNAT_prd"/>
    <property type="match status" value="1"/>
</dbReference>
<dbReference type="InterPro" id="IPR017255">
    <property type="entry name" value="AcTrfase_GNAT_prd"/>
</dbReference>
<proteinExistence type="predicted"/>
<feature type="domain" description="N-acetyltransferase" evidence="3">
    <location>
        <begin position="3"/>
        <end position="157"/>
    </location>
</feature>
<evidence type="ECO:0000313" key="5">
    <source>
        <dbReference type="Proteomes" id="UP000094784"/>
    </source>
</evidence>
<dbReference type="Proteomes" id="UP000094784">
    <property type="component" value="Unassembled WGS sequence"/>
</dbReference>
<name>A0A1E4R8I9_9BACI</name>
<evidence type="ECO:0000256" key="2">
    <source>
        <dbReference type="ARBA" id="ARBA00023315"/>
    </source>
</evidence>
<dbReference type="PROSITE" id="PS51186">
    <property type="entry name" value="GNAT"/>
    <property type="match status" value="1"/>
</dbReference>
<keyword evidence="2" id="KW-0012">Acyltransferase</keyword>
<dbReference type="SUPFAM" id="SSF55729">
    <property type="entry name" value="Acyl-CoA N-acyltransferases (Nat)"/>
    <property type="match status" value="1"/>
</dbReference>
<sequence length="157" mass="17708">MSISICTATSNDYYAVNSLVREGHEEHVIEEPAIFKSVESVMPESYFKDLLEDQNSHIFIAKNDELVVGFAIISIEHSPSFQSLVRRKYGYIHDFGVRKALQNQGVGGLLFTGCKEWAKARGATSIELNVWEFNANAIAFYEHIGMKGISRKMNMNI</sequence>
<reference evidence="4 5" key="1">
    <citation type="submission" date="2016-09" db="EMBL/GenBank/DDBJ databases">
        <title>Draft genome sequence of the soil isolate, Lysinibacillus fusiformis M5, a potential hypoxanthine producer.</title>
        <authorList>
            <person name="Gallegos-Monterrosa R."/>
            <person name="Maroti G."/>
            <person name="Balint B."/>
            <person name="Kovacs A.T."/>
        </authorList>
    </citation>
    <scope>NUCLEOTIDE SEQUENCE [LARGE SCALE GENOMIC DNA]</scope>
    <source>
        <strain evidence="4 5">M5</strain>
    </source>
</reference>
<dbReference type="CDD" id="cd04301">
    <property type="entry name" value="NAT_SF"/>
    <property type="match status" value="1"/>
</dbReference>
<protein>
    <submittedName>
        <fullName evidence="4">Alanine acetyltransferase</fullName>
    </submittedName>
</protein>
<dbReference type="PANTHER" id="PTHR43420:SF12">
    <property type="entry name" value="N-ACETYLTRANSFERASE DOMAIN-CONTAINING PROTEIN"/>
    <property type="match status" value="1"/>
</dbReference>
<evidence type="ECO:0000313" key="4">
    <source>
        <dbReference type="EMBL" id="ODV56668.1"/>
    </source>
</evidence>
<dbReference type="AlphaFoldDB" id="A0A1E4R8I9"/>
<dbReference type="Pfam" id="PF00583">
    <property type="entry name" value="Acetyltransf_1"/>
    <property type="match status" value="1"/>
</dbReference>
<evidence type="ECO:0000256" key="1">
    <source>
        <dbReference type="ARBA" id="ARBA00022679"/>
    </source>
</evidence>
<evidence type="ECO:0000259" key="3">
    <source>
        <dbReference type="PROSITE" id="PS51186"/>
    </source>
</evidence>
<dbReference type="OrthoDB" id="9805924at2"/>
<organism evidence="4 5">
    <name type="scientific">Lysinibacillus fusiformis</name>
    <dbReference type="NCBI Taxonomy" id="28031"/>
    <lineage>
        <taxon>Bacteria</taxon>
        <taxon>Bacillati</taxon>
        <taxon>Bacillota</taxon>
        <taxon>Bacilli</taxon>
        <taxon>Bacillales</taxon>
        <taxon>Bacillaceae</taxon>
        <taxon>Lysinibacillus</taxon>
    </lineage>
</organism>
<dbReference type="InterPro" id="IPR050680">
    <property type="entry name" value="YpeA/RimI_acetyltransf"/>
</dbReference>
<dbReference type="Gene3D" id="3.40.630.30">
    <property type="match status" value="1"/>
</dbReference>
<dbReference type="EMBL" id="MECQ01000001">
    <property type="protein sequence ID" value="ODV56668.1"/>
    <property type="molecule type" value="Genomic_DNA"/>
</dbReference>
<dbReference type="GO" id="GO:0016747">
    <property type="term" value="F:acyltransferase activity, transferring groups other than amino-acyl groups"/>
    <property type="evidence" value="ECO:0007669"/>
    <property type="project" value="InterPro"/>
</dbReference>
<dbReference type="InterPro" id="IPR000182">
    <property type="entry name" value="GNAT_dom"/>
</dbReference>
<dbReference type="InterPro" id="IPR016181">
    <property type="entry name" value="Acyl_CoA_acyltransferase"/>
</dbReference>
<dbReference type="PANTHER" id="PTHR43420">
    <property type="entry name" value="ACETYLTRANSFERASE"/>
    <property type="match status" value="1"/>
</dbReference>
<accession>A0A1E4R8I9</accession>
<comment type="caution">
    <text evidence="4">The sequence shown here is derived from an EMBL/GenBank/DDBJ whole genome shotgun (WGS) entry which is preliminary data.</text>
</comment>